<feature type="transmembrane region" description="Helical" evidence="1">
    <location>
        <begin position="292"/>
        <end position="314"/>
    </location>
</feature>
<dbReference type="EMBL" id="JACBAZ010000002">
    <property type="protein sequence ID" value="NWK55175.1"/>
    <property type="molecule type" value="Genomic_DNA"/>
</dbReference>
<dbReference type="AlphaFoldDB" id="A0A851GJ08"/>
<reference evidence="2 3" key="1">
    <citation type="submission" date="2020-07" db="EMBL/GenBank/DDBJ databases">
        <title>Roseicoccus Jingziensis gen. nov., sp. nov., isolated from coastal seawater.</title>
        <authorList>
            <person name="Feng X."/>
        </authorList>
    </citation>
    <scope>NUCLEOTIDE SEQUENCE [LARGE SCALE GENOMIC DNA]</scope>
    <source>
        <strain evidence="2 3">N1E253</strain>
    </source>
</reference>
<dbReference type="RefSeq" id="WP_178931707.1">
    <property type="nucleotide sequence ID" value="NZ_JACBAZ010000002.1"/>
</dbReference>
<keyword evidence="3" id="KW-1185">Reference proteome</keyword>
<keyword evidence="1" id="KW-1133">Transmembrane helix</keyword>
<evidence type="ECO:0000313" key="2">
    <source>
        <dbReference type="EMBL" id="NWK55175.1"/>
    </source>
</evidence>
<dbReference type="Proteomes" id="UP000557872">
    <property type="component" value="Unassembled WGS sequence"/>
</dbReference>
<sequence length="515" mass="57482">MNIYKRKSNRLGAVDLRLVLALITGLGFAVFVGTVVGSGEYKEAYIYVLLLVGVGIMATMKRSFWMLIPFSMVGDFPAVPVGPVSMKLGEAWLFVSLLFVVLQAVSRRKLPILYVRGALPVYLYSTWVFMIYILNPVGLSSMGASEGGLRFYMMIGLSLLSVVILMNQVIDSQKAKKVLMLVLVGAIMGSAWNIAQVFFPAMAVFSGRSVMESGGGFYGWNQQLSIVPHLIVIFIVSRYSFRMMLIPTNWWVVVLYILCIGLGFASGKRSFTVLMLIYPILGTVLRKEFIAVFLCGAMTILIVSVALIGHGSIFHLPKTAQRVLSVLPVGEWDGDVQASADNDFRETLNKYALRDISERPILGEGLQADFDLLWHLRYNPGDVLEEGDHILGLTYSANSAWHNTWLGISADFGIPAAVIWASVWITLIIGCMKSIKQLSIYDWRYTLLMFILLLTLGDLLRSWQFGHSAVNMWQVAWRVGVWLAVKRTLTSVDADKKCPIVGYEVKRRHEGLLQH</sequence>
<feature type="transmembrane region" description="Helical" evidence="1">
    <location>
        <begin position="16"/>
        <end position="37"/>
    </location>
</feature>
<feature type="transmembrane region" description="Helical" evidence="1">
    <location>
        <begin position="113"/>
        <end position="134"/>
    </location>
</feature>
<keyword evidence="1" id="KW-0472">Membrane</keyword>
<feature type="transmembrane region" description="Helical" evidence="1">
    <location>
        <begin position="149"/>
        <end position="166"/>
    </location>
</feature>
<feature type="transmembrane region" description="Helical" evidence="1">
    <location>
        <begin position="217"/>
        <end position="236"/>
    </location>
</feature>
<dbReference type="GO" id="GO:0016874">
    <property type="term" value="F:ligase activity"/>
    <property type="evidence" value="ECO:0007669"/>
    <property type="project" value="UniProtKB-KW"/>
</dbReference>
<feature type="transmembrane region" description="Helical" evidence="1">
    <location>
        <begin position="248"/>
        <end position="264"/>
    </location>
</feature>
<gene>
    <name evidence="2" type="ORF">HW115_06105</name>
</gene>
<comment type="caution">
    <text evidence="2">The sequence shown here is derived from an EMBL/GenBank/DDBJ whole genome shotgun (WGS) entry which is preliminary data.</text>
</comment>
<feature type="transmembrane region" description="Helical" evidence="1">
    <location>
        <begin position="412"/>
        <end position="431"/>
    </location>
</feature>
<organism evidence="2 3">
    <name type="scientific">Oceaniferula marina</name>
    <dbReference type="NCBI Taxonomy" id="2748318"/>
    <lineage>
        <taxon>Bacteria</taxon>
        <taxon>Pseudomonadati</taxon>
        <taxon>Verrucomicrobiota</taxon>
        <taxon>Verrucomicrobiia</taxon>
        <taxon>Verrucomicrobiales</taxon>
        <taxon>Verrucomicrobiaceae</taxon>
        <taxon>Oceaniferula</taxon>
    </lineage>
</organism>
<keyword evidence="1" id="KW-0812">Transmembrane</keyword>
<proteinExistence type="predicted"/>
<evidence type="ECO:0000256" key="1">
    <source>
        <dbReference type="SAM" id="Phobius"/>
    </source>
</evidence>
<accession>A0A851GJ08</accession>
<feature type="transmembrane region" description="Helical" evidence="1">
    <location>
        <begin position="270"/>
        <end position="285"/>
    </location>
</feature>
<protein>
    <submittedName>
        <fullName evidence="2">O-antigen ligase family protein</fullName>
    </submittedName>
</protein>
<feature type="transmembrane region" description="Helical" evidence="1">
    <location>
        <begin position="88"/>
        <end position="106"/>
    </location>
</feature>
<keyword evidence="2" id="KW-0436">Ligase</keyword>
<evidence type="ECO:0000313" key="3">
    <source>
        <dbReference type="Proteomes" id="UP000557872"/>
    </source>
</evidence>
<feature type="transmembrane region" description="Helical" evidence="1">
    <location>
        <begin position="44"/>
        <end position="68"/>
    </location>
</feature>
<name>A0A851GJ08_9BACT</name>
<feature type="transmembrane region" description="Helical" evidence="1">
    <location>
        <begin position="443"/>
        <end position="463"/>
    </location>
</feature>
<feature type="transmembrane region" description="Helical" evidence="1">
    <location>
        <begin position="178"/>
        <end position="205"/>
    </location>
</feature>